<dbReference type="InterPro" id="IPR011604">
    <property type="entry name" value="PDDEXK-like_dom_sf"/>
</dbReference>
<dbReference type="Gene3D" id="3.90.320.10">
    <property type="match status" value="1"/>
</dbReference>
<evidence type="ECO:0000256" key="4">
    <source>
        <dbReference type="ARBA" id="ARBA00022485"/>
    </source>
</evidence>
<dbReference type="CDD" id="cd18808">
    <property type="entry name" value="SF1_C_Upf1"/>
    <property type="match status" value="1"/>
</dbReference>
<feature type="compositionally biased region" description="Polar residues" evidence="19">
    <location>
        <begin position="706"/>
        <end position="716"/>
    </location>
</feature>
<dbReference type="GO" id="GO:0003677">
    <property type="term" value="F:DNA binding"/>
    <property type="evidence" value="ECO:0007669"/>
    <property type="project" value="UniProtKB-KW"/>
</dbReference>
<proteinExistence type="inferred from homology"/>
<keyword evidence="9" id="KW-0227">DNA damage</keyword>
<dbReference type="Pfam" id="PF08696">
    <property type="entry name" value="Dna2"/>
    <property type="match status" value="1"/>
</dbReference>
<comment type="caution">
    <text evidence="23">The sequence shown here is derived from an EMBL/GenBank/DDBJ whole genome shotgun (WGS) entry which is preliminary data.</text>
</comment>
<dbReference type="GO" id="GO:0006260">
    <property type="term" value="P:DNA replication"/>
    <property type="evidence" value="ECO:0007669"/>
    <property type="project" value="UniProtKB-KW"/>
</dbReference>
<comment type="cofactor">
    <cofactor evidence="1">
        <name>[4Fe-4S] cluster</name>
        <dbReference type="ChEBI" id="CHEBI:49883"/>
    </cofactor>
</comment>
<dbReference type="InterPro" id="IPR014808">
    <property type="entry name" value="DNA_replication_fac_Dna2_N"/>
</dbReference>
<keyword evidence="11" id="KW-0347">Helicase</keyword>
<feature type="domain" description="DNA2/NAM7 helicase-like C-terminal" evidence="22">
    <location>
        <begin position="723"/>
        <end position="909"/>
    </location>
</feature>
<evidence type="ECO:0000256" key="6">
    <source>
        <dbReference type="ARBA" id="ARBA00022722"/>
    </source>
</evidence>
<dbReference type="Gene3D" id="3.40.50.300">
    <property type="entry name" value="P-loop containing nucleotide triphosphate hydrolases"/>
    <property type="match status" value="3"/>
</dbReference>
<name>A0A6B0GRV7_9EURY</name>
<evidence type="ECO:0000256" key="7">
    <source>
        <dbReference type="ARBA" id="ARBA00022723"/>
    </source>
</evidence>
<evidence type="ECO:0000256" key="11">
    <source>
        <dbReference type="ARBA" id="ARBA00022806"/>
    </source>
</evidence>
<keyword evidence="24" id="KW-1185">Reference proteome</keyword>
<dbReference type="GO" id="GO:0051539">
    <property type="term" value="F:4 iron, 4 sulfur cluster binding"/>
    <property type="evidence" value="ECO:0007669"/>
    <property type="project" value="UniProtKB-KW"/>
</dbReference>
<dbReference type="AlphaFoldDB" id="A0A6B0GRV7"/>
<evidence type="ECO:0000256" key="3">
    <source>
        <dbReference type="ARBA" id="ARBA00012551"/>
    </source>
</evidence>
<dbReference type="InterPro" id="IPR047187">
    <property type="entry name" value="SF1_C_Upf1"/>
</dbReference>
<evidence type="ECO:0000256" key="5">
    <source>
        <dbReference type="ARBA" id="ARBA00022705"/>
    </source>
</evidence>
<reference evidence="23 24" key="1">
    <citation type="submission" date="2019-12" db="EMBL/GenBank/DDBJ databases">
        <title>Halocatena pleomorpha gen. nov. sp. nov., an extremely halophilic archaeon of family Halobacteriaceae isolated from saltpan soil.</title>
        <authorList>
            <person name="Pal Y."/>
            <person name="Verma A."/>
            <person name="Krishnamurthi S."/>
            <person name="Kumar P."/>
        </authorList>
    </citation>
    <scope>NUCLEOTIDE SEQUENCE [LARGE SCALE GENOMIC DNA]</scope>
    <source>
        <strain evidence="23 24">JCM 16495</strain>
    </source>
</reference>
<dbReference type="PANTHER" id="PTHR43788">
    <property type="entry name" value="DNA2/NAM7 HELICASE FAMILY MEMBER"/>
    <property type="match status" value="1"/>
</dbReference>
<dbReference type="SUPFAM" id="SSF50249">
    <property type="entry name" value="Nucleic acid-binding proteins"/>
    <property type="match status" value="1"/>
</dbReference>
<dbReference type="GO" id="GO:0046872">
    <property type="term" value="F:metal ion binding"/>
    <property type="evidence" value="ECO:0007669"/>
    <property type="project" value="UniProtKB-KW"/>
</dbReference>
<feature type="region of interest" description="Disordered" evidence="19">
    <location>
        <begin position="699"/>
        <end position="722"/>
    </location>
</feature>
<organism evidence="23 24">
    <name type="scientific">Halomarina oriensis</name>
    <dbReference type="NCBI Taxonomy" id="671145"/>
    <lineage>
        <taxon>Archaea</taxon>
        <taxon>Methanobacteriati</taxon>
        <taxon>Methanobacteriota</taxon>
        <taxon>Stenosarchaea group</taxon>
        <taxon>Halobacteria</taxon>
        <taxon>Halobacteriales</taxon>
        <taxon>Natronomonadaceae</taxon>
        <taxon>Halomarina</taxon>
    </lineage>
</organism>
<evidence type="ECO:0000256" key="17">
    <source>
        <dbReference type="ARBA" id="ARBA00023268"/>
    </source>
</evidence>
<evidence type="ECO:0000313" key="23">
    <source>
        <dbReference type="EMBL" id="MWG36881.1"/>
    </source>
</evidence>
<dbReference type="InterPro" id="IPR027417">
    <property type="entry name" value="P-loop_NTPase"/>
</dbReference>
<dbReference type="Pfam" id="PF13086">
    <property type="entry name" value="AAA_11"/>
    <property type="match status" value="2"/>
</dbReference>
<protein>
    <recommendedName>
        <fullName evidence="3">DNA helicase</fullName>
        <ecNumber evidence="3">3.6.4.12</ecNumber>
    </recommendedName>
</protein>
<evidence type="ECO:0000256" key="8">
    <source>
        <dbReference type="ARBA" id="ARBA00022741"/>
    </source>
</evidence>
<feature type="domain" description="DNA2/NAM7 helicase helicase" evidence="21">
    <location>
        <begin position="639"/>
        <end position="704"/>
    </location>
</feature>
<comment type="similarity">
    <text evidence="2">Belongs to the DNA2/NAM7 helicase family.</text>
</comment>
<evidence type="ECO:0000256" key="14">
    <source>
        <dbReference type="ARBA" id="ARBA00023014"/>
    </source>
</evidence>
<keyword evidence="13" id="KW-0408">Iron</keyword>
<keyword evidence="4" id="KW-0004">4Fe-4S</keyword>
<evidence type="ECO:0000256" key="15">
    <source>
        <dbReference type="ARBA" id="ARBA00023125"/>
    </source>
</evidence>
<dbReference type="PANTHER" id="PTHR43788:SF8">
    <property type="entry name" value="DNA-BINDING PROTEIN SMUBP-2"/>
    <property type="match status" value="1"/>
</dbReference>
<dbReference type="InterPro" id="IPR012340">
    <property type="entry name" value="NA-bd_OB-fold"/>
</dbReference>
<keyword evidence="7" id="KW-0479">Metal-binding</keyword>
<evidence type="ECO:0000256" key="12">
    <source>
        <dbReference type="ARBA" id="ARBA00022840"/>
    </source>
</evidence>
<evidence type="ECO:0000256" key="18">
    <source>
        <dbReference type="ARBA" id="ARBA00047995"/>
    </source>
</evidence>
<sequence length="926" mass="101587">MTLRGVVSEVGDPKTVSTRYGDRELLELSLRPDEGRGDPVTVTLWPKWTELAEWIDPGMDLLVTDPETEEWNGETRYSTSKESFVVVEPSYLVNVTDVRSWVQCPRMYYLGNLTATPLNYPVVKGTLVHEVFGDLLRGRDLDEAIEDHVADAGLELGLLGRTADEVAGDVRENARAVENWLAQGALGQEDDWRSERTLIGERFGLKGRADAIRRGVPVELKTGKNLRKEPRFQDKVQAACYALLLGEYGAEGRTTGVAADGGEVTTAEDGEGPTYPDTGTLLYTKNSVLDRHEETGDLSPAKDFTIGRGFLQYVVRQRNQIAATAVRGDVPTGYESGAKCEYCFEQDTCMVVAGRLDEESKAGQIGSPVPEAEREYLRETFAAIEEERRSVHREYAKLWEQSAEERADDDRALIDLEPLGQRQLDDGRWELRAEGSDAVSKIREGDVVLASDGHPTRGVAELARVVTLGDEIVVTTDEPVDLRRLDVYPSEFGVDRMLTAVHDAVLKGSQDRKDVLFGRRAPAFDDARAAGRTFIGNNEAQDDAVRLAVTAEDCAVVQGPPGTGKTYTLATTVRELVARGERVLLSAFTNRAVDNALEALVDQGFTDVVRVGTESGVREDMQRFRLSTRGDPDERVAELEGASVVAATTASCGSRLVQSLEFDTAIVDEAGQLTEPGSLAAVNLADRFVLVGDHQQLPPVVRSESSEAQRASNASGSGPRADLSESLFQRLIEEYPDASVMLDRQYRMSQRIQWFSSREFYDGRLRPAGPEVAGRRLDDLPNVSEAALPPELADPVAFVDPSGHRTGNTNPVEAERVCEVVQSYLDAGVAPEDVGVIAPFRAQVSEVQHRAPEGVAVDTVDRFQGSDKEVIVLSTVATGALDGPIFEDHRRMNVALSRAKRACCLVGDQRALRSDPFYERLLEWAT</sequence>
<evidence type="ECO:0000259" key="22">
    <source>
        <dbReference type="Pfam" id="PF13087"/>
    </source>
</evidence>
<dbReference type="RefSeq" id="WP_368280396.1">
    <property type="nucleotide sequence ID" value="NZ_WSZK01000043.1"/>
</dbReference>
<accession>A0A6B0GRV7</accession>
<feature type="domain" description="DNA2/NAM7 helicase helicase" evidence="21">
    <location>
        <begin position="538"/>
        <end position="628"/>
    </location>
</feature>
<evidence type="ECO:0000259" key="20">
    <source>
        <dbReference type="Pfam" id="PF08696"/>
    </source>
</evidence>
<evidence type="ECO:0000256" key="19">
    <source>
        <dbReference type="SAM" id="MobiDB-lite"/>
    </source>
</evidence>
<keyword evidence="15" id="KW-0238">DNA-binding</keyword>
<dbReference type="Gene3D" id="2.40.50.140">
    <property type="entry name" value="Nucleic acid-binding proteins"/>
    <property type="match status" value="1"/>
</dbReference>
<dbReference type="EMBL" id="WSZK01000043">
    <property type="protein sequence ID" value="MWG36881.1"/>
    <property type="molecule type" value="Genomic_DNA"/>
</dbReference>
<evidence type="ECO:0000256" key="16">
    <source>
        <dbReference type="ARBA" id="ARBA00023204"/>
    </source>
</evidence>
<dbReference type="GO" id="GO:0005524">
    <property type="term" value="F:ATP binding"/>
    <property type="evidence" value="ECO:0007669"/>
    <property type="project" value="UniProtKB-KW"/>
</dbReference>
<dbReference type="SUPFAM" id="SSF52540">
    <property type="entry name" value="P-loop containing nucleoside triphosphate hydrolases"/>
    <property type="match status" value="1"/>
</dbReference>
<keyword evidence="17" id="KW-0511">Multifunctional enzyme</keyword>
<keyword evidence="14" id="KW-0411">Iron-sulfur</keyword>
<dbReference type="Pfam" id="PF13087">
    <property type="entry name" value="AAA_12"/>
    <property type="match status" value="1"/>
</dbReference>
<evidence type="ECO:0000259" key="21">
    <source>
        <dbReference type="Pfam" id="PF13086"/>
    </source>
</evidence>
<dbReference type="InterPro" id="IPR041677">
    <property type="entry name" value="DNA2/NAM7_AAA_11"/>
</dbReference>
<feature type="domain" description="DNA replication factor Dna2 N-terminal" evidence="20">
    <location>
        <begin position="37"/>
        <end position="189"/>
    </location>
</feature>
<dbReference type="GO" id="GO:0004518">
    <property type="term" value="F:nuclease activity"/>
    <property type="evidence" value="ECO:0007669"/>
    <property type="project" value="UniProtKB-KW"/>
</dbReference>
<keyword evidence="8" id="KW-0547">Nucleotide-binding</keyword>
<gene>
    <name evidence="23" type="ORF">GQS65_20740</name>
</gene>
<dbReference type="InterPro" id="IPR050534">
    <property type="entry name" value="Coronavir_polyprotein_1ab"/>
</dbReference>
<evidence type="ECO:0000256" key="2">
    <source>
        <dbReference type="ARBA" id="ARBA00007913"/>
    </source>
</evidence>
<keyword evidence="12" id="KW-0067">ATP-binding</keyword>
<evidence type="ECO:0000256" key="13">
    <source>
        <dbReference type="ARBA" id="ARBA00023004"/>
    </source>
</evidence>
<keyword evidence="10" id="KW-0378">Hydrolase</keyword>
<evidence type="ECO:0000256" key="9">
    <source>
        <dbReference type="ARBA" id="ARBA00022763"/>
    </source>
</evidence>
<dbReference type="GO" id="GO:0016787">
    <property type="term" value="F:hydrolase activity"/>
    <property type="evidence" value="ECO:0007669"/>
    <property type="project" value="UniProtKB-KW"/>
</dbReference>
<keyword evidence="5" id="KW-0235">DNA replication</keyword>
<keyword evidence="16" id="KW-0234">DNA repair</keyword>
<dbReference type="Proteomes" id="UP000451471">
    <property type="component" value="Unassembled WGS sequence"/>
</dbReference>
<evidence type="ECO:0000313" key="24">
    <source>
        <dbReference type="Proteomes" id="UP000451471"/>
    </source>
</evidence>
<evidence type="ECO:0000256" key="1">
    <source>
        <dbReference type="ARBA" id="ARBA00001966"/>
    </source>
</evidence>
<dbReference type="EC" id="3.6.4.12" evidence="3"/>
<evidence type="ECO:0000256" key="10">
    <source>
        <dbReference type="ARBA" id="ARBA00022801"/>
    </source>
</evidence>
<dbReference type="GO" id="GO:0006281">
    <property type="term" value="P:DNA repair"/>
    <property type="evidence" value="ECO:0007669"/>
    <property type="project" value="UniProtKB-KW"/>
</dbReference>
<dbReference type="InterPro" id="IPR041679">
    <property type="entry name" value="DNA2/NAM7-like_C"/>
</dbReference>
<dbReference type="GO" id="GO:0043139">
    <property type="term" value="F:5'-3' DNA helicase activity"/>
    <property type="evidence" value="ECO:0007669"/>
    <property type="project" value="TreeGrafter"/>
</dbReference>
<keyword evidence="6" id="KW-0540">Nuclease</keyword>
<comment type="catalytic activity">
    <reaction evidence="18">
        <text>ATP + H2O = ADP + phosphate + H(+)</text>
        <dbReference type="Rhea" id="RHEA:13065"/>
        <dbReference type="ChEBI" id="CHEBI:15377"/>
        <dbReference type="ChEBI" id="CHEBI:15378"/>
        <dbReference type="ChEBI" id="CHEBI:30616"/>
        <dbReference type="ChEBI" id="CHEBI:43474"/>
        <dbReference type="ChEBI" id="CHEBI:456216"/>
        <dbReference type="EC" id="3.6.4.12"/>
    </reaction>
</comment>